<gene>
    <name evidence="1" type="ORF">TNCV_2245801</name>
</gene>
<evidence type="ECO:0000313" key="1">
    <source>
        <dbReference type="EMBL" id="GFX89780.1"/>
    </source>
</evidence>
<reference evidence="1" key="1">
    <citation type="submission" date="2020-08" db="EMBL/GenBank/DDBJ databases">
        <title>Multicomponent nature underlies the extraordinary mechanical properties of spider dragline silk.</title>
        <authorList>
            <person name="Kono N."/>
            <person name="Nakamura H."/>
            <person name="Mori M."/>
            <person name="Yoshida Y."/>
            <person name="Ohtoshi R."/>
            <person name="Malay A.D."/>
            <person name="Moran D.A.P."/>
            <person name="Tomita M."/>
            <person name="Numata K."/>
            <person name="Arakawa K."/>
        </authorList>
    </citation>
    <scope>NUCLEOTIDE SEQUENCE</scope>
</reference>
<sequence>MVYIFKKIPLKSAKFFSDETIGLATEKEALASVSCSKNKPDLNRLLLTISIRVLTKTVYHMARKPTRTINSGLFFLFRAISFLYFPSARLGKLPTVRHQRIMGSYQVQLKIHHVEEPAQVSSSSLDRGSKLRYPSPITLVLLCSVTLIYTQFKATKKRKKNPVLSAALNTKSKKLSSWYSQLSPVRRAKTREVAFLSTQFSPVPSRSQILRGSSLVRPPFSHQTSNPAPADAENCAKHSIIYRQQ</sequence>
<dbReference type="Proteomes" id="UP000887159">
    <property type="component" value="Unassembled WGS sequence"/>
</dbReference>
<accession>A0A8X6R7Y5</accession>
<evidence type="ECO:0000313" key="2">
    <source>
        <dbReference type="Proteomes" id="UP000887159"/>
    </source>
</evidence>
<protein>
    <submittedName>
        <fullName evidence="1">Uncharacterized protein</fullName>
    </submittedName>
</protein>
<comment type="caution">
    <text evidence="1">The sequence shown here is derived from an EMBL/GenBank/DDBJ whole genome shotgun (WGS) entry which is preliminary data.</text>
</comment>
<dbReference type="AlphaFoldDB" id="A0A8X6R7Y5"/>
<name>A0A8X6R7Y5_TRICX</name>
<organism evidence="1 2">
    <name type="scientific">Trichonephila clavipes</name>
    <name type="common">Golden silk orbweaver</name>
    <name type="synonym">Nephila clavipes</name>
    <dbReference type="NCBI Taxonomy" id="2585209"/>
    <lineage>
        <taxon>Eukaryota</taxon>
        <taxon>Metazoa</taxon>
        <taxon>Ecdysozoa</taxon>
        <taxon>Arthropoda</taxon>
        <taxon>Chelicerata</taxon>
        <taxon>Arachnida</taxon>
        <taxon>Araneae</taxon>
        <taxon>Araneomorphae</taxon>
        <taxon>Entelegynae</taxon>
        <taxon>Araneoidea</taxon>
        <taxon>Nephilidae</taxon>
        <taxon>Trichonephila</taxon>
    </lineage>
</organism>
<dbReference type="EMBL" id="BMAU01021078">
    <property type="protein sequence ID" value="GFX89780.1"/>
    <property type="molecule type" value="Genomic_DNA"/>
</dbReference>
<keyword evidence="2" id="KW-1185">Reference proteome</keyword>
<proteinExistence type="predicted"/>